<organism evidence="2 3">
    <name type="scientific">Trichonephila inaurata madagascariensis</name>
    <dbReference type="NCBI Taxonomy" id="2747483"/>
    <lineage>
        <taxon>Eukaryota</taxon>
        <taxon>Metazoa</taxon>
        <taxon>Ecdysozoa</taxon>
        <taxon>Arthropoda</taxon>
        <taxon>Chelicerata</taxon>
        <taxon>Arachnida</taxon>
        <taxon>Araneae</taxon>
        <taxon>Araneomorphae</taxon>
        <taxon>Entelegynae</taxon>
        <taxon>Araneoidea</taxon>
        <taxon>Nephilidae</taxon>
        <taxon>Trichonephila</taxon>
        <taxon>Trichonephila inaurata</taxon>
    </lineage>
</organism>
<keyword evidence="3" id="KW-1185">Reference proteome</keyword>
<evidence type="ECO:0000256" key="1">
    <source>
        <dbReference type="SAM" id="MobiDB-lite"/>
    </source>
</evidence>
<protein>
    <submittedName>
        <fullName evidence="2">Uncharacterized protein</fullName>
    </submittedName>
</protein>
<name>A0A8X6JX37_9ARAC</name>
<dbReference type="OrthoDB" id="10320589at2759"/>
<proteinExistence type="predicted"/>
<evidence type="ECO:0000313" key="2">
    <source>
        <dbReference type="EMBL" id="GFS42145.1"/>
    </source>
</evidence>
<dbReference type="EMBL" id="BMAV01025520">
    <property type="protein sequence ID" value="GFS42145.1"/>
    <property type="molecule type" value="Genomic_DNA"/>
</dbReference>
<comment type="caution">
    <text evidence="2">The sequence shown here is derived from an EMBL/GenBank/DDBJ whole genome shotgun (WGS) entry which is preliminary data.</text>
</comment>
<gene>
    <name evidence="2" type="ORF">TNIN_427911</name>
</gene>
<dbReference type="AlphaFoldDB" id="A0A8X6JX37"/>
<feature type="compositionally biased region" description="Basic residues" evidence="1">
    <location>
        <begin position="74"/>
        <end position="83"/>
    </location>
</feature>
<reference evidence="2" key="1">
    <citation type="submission" date="2020-08" db="EMBL/GenBank/DDBJ databases">
        <title>Multicomponent nature underlies the extraordinary mechanical properties of spider dragline silk.</title>
        <authorList>
            <person name="Kono N."/>
            <person name="Nakamura H."/>
            <person name="Mori M."/>
            <person name="Yoshida Y."/>
            <person name="Ohtoshi R."/>
            <person name="Malay A.D."/>
            <person name="Moran D.A.P."/>
            <person name="Tomita M."/>
            <person name="Numata K."/>
            <person name="Arakawa K."/>
        </authorList>
    </citation>
    <scope>NUCLEOTIDE SEQUENCE</scope>
</reference>
<evidence type="ECO:0000313" key="3">
    <source>
        <dbReference type="Proteomes" id="UP000886998"/>
    </source>
</evidence>
<feature type="region of interest" description="Disordered" evidence="1">
    <location>
        <begin position="65"/>
        <end position="91"/>
    </location>
</feature>
<accession>A0A8X6JX37</accession>
<dbReference type="Proteomes" id="UP000886998">
    <property type="component" value="Unassembled WGS sequence"/>
</dbReference>
<sequence length="136" mass="15390">MFGDCRQETKDLLWPGQAHKVVTEKLIMHIDTIIKGNRHRNIRDVANEFNVSVVYNMKNESKCDFPPSPGPRMVRSRARKRRPVNFSPHAPSIKANGLSPSAIASELSFLRFSTLLDGCIARHKWKNTSTADGRFA</sequence>